<accession>A0A1L9UHK2</accession>
<evidence type="ECO:0000256" key="1">
    <source>
        <dbReference type="SAM" id="Phobius"/>
    </source>
</evidence>
<evidence type="ECO:0000313" key="2">
    <source>
        <dbReference type="EMBL" id="OJJ71074.1"/>
    </source>
</evidence>
<protein>
    <submittedName>
        <fullName evidence="2">Uncharacterized protein</fullName>
    </submittedName>
</protein>
<dbReference type="Proteomes" id="UP000184499">
    <property type="component" value="Unassembled WGS sequence"/>
</dbReference>
<keyword evidence="1" id="KW-0812">Transmembrane</keyword>
<name>A0A1L9UHK2_ASPBC</name>
<organism evidence="2 3">
    <name type="scientific">Aspergillus brasiliensis (strain CBS 101740 / IMI 381727 / IBT 21946)</name>
    <dbReference type="NCBI Taxonomy" id="767769"/>
    <lineage>
        <taxon>Eukaryota</taxon>
        <taxon>Fungi</taxon>
        <taxon>Dikarya</taxon>
        <taxon>Ascomycota</taxon>
        <taxon>Pezizomycotina</taxon>
        <taxon>Eurotiomycetes</taxon>
        <taxon>Eurotiomycetidae</taxon>
        <taxon>Eurotiales</taxon>
        <taxon>Aspergillaceae</taxon>
        <taxon>Aspergillus</taxon>
        <taxon>Aspergillus subgen. Circumdati</taxon>
    </lineage>
</organism>
<reference evidence="3" key="1">
    <citation type="journal article" date="2017" name="Genome Biol.">
        <title>Comparative genomics reveals high biological diversity and specific adaptations in the industrially and medically important fungal genus Aspergillus.</title>
        <authorList>
            <person name="de Vries R.P."/>
            <person name="Riley R."/>
            <person name="Wiebenga A."/>
            <person name="Aguilar-Osorio G."/>
            <person name="Amillis S."/>
            <person name="Uchima C.A."/>
            <person name="Anderluh G."/>
            <person name="Asadollahi M."/>
            <person name="Askin M."/>
            <person name="Barry K."/>
            <person name="Battaglia E."/>
            <person name="Bayram O."/>
            <person name="Benocci T."/>
            <person name="Braus-Stromeyer S.A."/>
            <person name="Caldana C."/>
            <person name="Canovas D."/>
            <person name="Cerqueira G.C."/>
            <person name="Chen F."/>
            <person name="Chen W."/>
            <person name="Choi C."/>
            <person name="Clum A."/>
            <person name="Dos Santos R.A."/>
            <person name="Damasio A.R."/>
            <person name="Diallinas G."/>
            <person name="Emri T."/>
            <person name="Fekete E."/>
            <person name="Flipphi M."/>
            <person name="Freyberg S."/>
            <person name="Gallo A."/>
            <person name="Gournas C."/>
            <person name="Habgood R."/>
            <person name="Hainaut M."/>
            <person name="Harispe M.L."/>
            <person name="Henrissat B."/>
            <person name="Hilden K.S."/>
            <person name="Hope R."/>
            <person name="Hossain A."/>
            <person name="Karabika E."/>
            <person name="Karaffa L."/>
            <person name="Karanyi Z."/>
            <person name="Krasevec N."/>
            <person name="Kuo A."/>
            <person name="Kusch H."/>
            <person name="LaButti K."/>
            <person name="Lagendijk E.L."/>
            <person name="Lapidus A."/>
            <person name="Levasseur A."/>
            <person name="Lindquist E."/>
            <person name="Lipzen A."/>
            <person name="Logrieco A.F."/>
            <person name="MacCabe A."/>
            <person name="Maekelae M.R."/>
            <person name="Malavazi I."/>
            <person name="Melin P."/>
            <person name="Meyer V."/>
            <person name="Mielnichuk N."/>
            <person name="Miskei M."/>
            <person name="Molnar A.P."/>
            <person name="Mule G."/>
            <person name="Ngan C.Y."/>
            <person name="Orejas M."/>
            <person name="Orosz E."/>
            <person name="Ouedraogo J.P."/>
            <person name="Overkamp K.M."/>
            <person name="Park H.-S."/>
            <person name="Perrone G."/>
            <person name="Piumi F."/>
            <person name="Punt P.J."/>
            <person name="Ram A.F."/>
            <person name="Ramon A."/>
            <person name="Rauscher S."/>
            <person name="Record E."/>
            <person name="Riano-Pachon D.M."/>
            <person name="Robert V."/>
            <person name="Roehrig J."/>
            <person name="Ruller R."/>
            <person name="Salamov A."/>
            <person name="Salih N.S."/>
            <person name="Samson R.A."/>
            <person name="Sandor E."/>
            <person name="Sanguinetti M."/>
            <person name="Schuetze T."/>
            <person name="Sepcic K."/>
            <person name="Shelest E."/>
            <person name="Sherlock G."/>
            <person name="Sophianopoulou V."/>
            <person name="Squina F.M."/>
            <person name="Sun H."/>
            <person name="Susca A."/>
            <person name="Todd R.B."/>
            <person name="Tsang A."/>
            <person name="Unkles S.E."/>
            <person name="van de Wiele N."/>
            <person name="van Rossen-Uffink D."/>
            <person name="Oliveira J.V."/>
            <person name="Vesth T.C."/>
            <person name="Visser J."/>
            <person name="Yu J.-H."/>
            <person name="Zhou M."/>
            <person name="Andersen M.R."/>
            <person name="Archer D.B."/>
            <person name="Baker S.E."/>
            <person name="Benoit I."/>
            <person name="Brakhage A.A."/>
            <person name="Braus G.H."/>
            <person name="Fischer R."/>
            <person name="Frisvad J.C."/>
            <person name="Goldman G.H."/>
            <person name="Houbraken J."/>
            <person name="Oakley B."/>
            <person name="Pocsi I."/>
            <person name="Scazzocchio C."/>
            <person name="Seiboth B."/>
            <person name="vanKuyk P.A."/>
            <person name="Wortman J."/>
            <person name="Dyer P.S."/>
            <person name="Grigoriev I.V."/>
        </authorList>
    </citation>
    <scope>NUCLEOTIDE SEQUENCE [LARGE SCALE GENOMIC DNA]</scope>
    <source>
        <strain evidence="3">CBS 101740 / IMI 381727 / IBT 21946</strain>
    </source>
</reference>
<dbReference type="RefSeq" id="XP_067478322.1">
    <property type="nucleotide sequence ID" value="XM_067627434.1"/>
</dbReference>
<keyword evidence="1" id="KW-1133">Transmembrane helix</keyword>
<evidence type="ECO:0000313" key="3">
    <source>
        <dbReference type="Proteomes" id="UP000184499"/>
    </source>
</evidence>
<dbReference type="GeneID" id="93579922"/>
<proteinExistence type="predicted"/>
<dbReference type="EMBL" id="KV878685">
    <property type="protein sequence ID" value="OJJ71074.1"/>
    <property type="molecule type" value="Genomic_DNA"/>
</dbReference>
<dbReference type="VEuPathDB" id="FungiDB:ASPBRDRAFT_55723"/>
<gene>
    <name evidence="2" type="ORF">ASPBRDRAFT_55723</name>
</gene>
<sequence length="242" mass="26621">MVAQGERERESGKRLQVDVKFPLSKANNTVTLLVIFSFLFFFPLKSRETPTDPAAANPVVRKEQRQKEVPFGCSILTSYFAALLRTGFPLVDKSDDSMADQLAPWPSLARSGSPPAFYDIMENRRWWPRDLPDGAGSSQGRTIIPPIIRPDIVSPSKIMSPFTPDLHAPLMQYSLPNNYYTPALHLLRAGSRDPAGSASAVIFPLPPPSPLSHSSSSMAILALVPEIRRTQSLTSSRFQGAS</sequence>
<keyword evidence="1" id="KW-0472">Membrane</keyword>
<dbReference type="OrthoDB" id="10441093at2759"/>
<keyword evidence="3" id="KW-1185">Reference proteome</keyword>
<feature type="transmembrane region" description="Helical" evidence="1">
    <location>
        <begin position="26"/>
        <end position="44"/>
    </location>
</feature>
<dbReference type="AlphaFoldDB" id="A0A1L9UHK2"/>